<dbReference type="Proteomes" id="UP001215598">
    <property type="component" value="Unassembled WGS sequence"/>
</dbReference>
<protein>
    <submittedName>
        <fullName evidence="2">Uncharacterized protein</fullName>
    </submittedName>
</protein>
<evidence type="ECO:0000256" key="1">
    <source>
        <dbReference type="SAM" id="MobiDB-lite"/>
    </source>
</evidence>
<evidence type="ECO:0000313" key="3">
    <source>
        <dbReference type="Proteomes" id="UP001215598"/>
    </source>
</evidence>
<name>A0AAD7ME42_9AGAR</name>
<gene>
    <name evidence="2" type="ORF">B0H16DRAFT_1478810</name>
</gene>
<accession>A0AAD7ME42</accession>
<feature type="region of interest" description="Disordered" evidence="1">
    <location>
        <begin position="615"/>
        <end position="649"/>
    </location>
</feature>
<proteinExistence type="predicted"/>
<dbReference type="AlphaFoldDB" id="A0AAD7ME42"/>
<feature type="compositionally biased region" description="Acidic residues" evidence="1">
    <location>
        <begin position="569"/>
        <end position="582"/>
    </location>
</feature>
<sequence>MPESTPIRQLLQPLPRDLTPSIHNGMNFRNLLGGPAPDESLGERARMAFRVQSPINGLRTSLLFVRLPQENTRRGLDLEAVRSRFPALTREVFPLFNDYLNSTVAALKILPAITGGAAANAVSGITTDAVRPDTVSGSGGGAGHGAVLGPGWGGTHGALIMVGTMPGDVPQAAVHFVGIQGYCARSYNAIVAPALKNAQLEMGRLVVENRGLRSKLAVFEQTNKKQQNTKGPDVHGYLGGIKALGKKFGFMQEPWITLAVFTAAPANGPPPHATPQEIEVMFKTPKLYAQYLTCAIYDHVPHKYHDLVDWTSFPNFGNNFVKYLNAGRSSAVNTLKANLPKILAECDITSNKGDLLYHPGEDRNGPPSAYPPIFYTAQKKNVQTQLLNPVLPMALRCMIFGPASIADKGNVKPLSTTLGYLWQLPTEGLTIGSICFTLTALISVLSGVDAQFEEKGKTSGIPFQTYFRGYKKLLMKTAETPGVRNILKVWTTAVFKKVAAAKLLDEPAIPNDEAEAAAEAEFAAAMEGMTLGEDPAVENPNPPFDWGLDDIDNALEPERQIEGGHQESDQEEPEEELEEEEPVLAATTRGRGGGARRVRGEARAVVLDSDEEPAIVEPRRGGRRGAAVPAVIEEPPVQVQKKVSGRKRR</sequence>
<reference evidence="2" key="1">
    <citation type="submission" date="2023-03" db="EMBL/GenBank/DDBJ databases">
        <title>Massive genome expansion in bonnet fungi (Mycena s.s.) driven by repeated elements and novel gene families across ecological guilds.</title>
        <authorList>
            <consortium name="Lawrence Berkeley National Laboratory"/>
            <person name="Harder C.B."/>
            <person name="Miyauchi S."/>
            <person name="Viragh M."/>
            <person name="Kuo A."/>
            <person name="Thoen E."/>
            <person name="Andreopoulos B."/>
            <person name="Lu D."/>
            <person name="Skrede I."/>
            <person name="Drula E."/>
            <person name="Henrissat B."/>
            <person name="Morin E."/>
            <person name="Kohler A."/>
            <person name="Barry K."/>
            <person name="LaButti K."/>
            <person name="Morin E."/>
            <person name="Salamov A."/>
            <person name="Lipzen A."/>
            <person name="Mereny Z."/>
            <person name="Hegedus B."/>
            <person name="Baldrian P."/>
            <person name="Stursova M."/>
            <person name="Weitz H."/>
            <person name="Taylor A."/>
            <person name="Grigoriev I.V."/>
            <person name="Nagy L.G."/>
            <person name="Martin F."/>
            <person name="Kauserud H."/>
        </authorList>
    </citation>
    <scope>NUCLEOTIDE SEQUENCE</scope>
    <source>
        <strain evidence="2">CBHHK182m</strain>
    </source>
</reference>
<keyword evidence="3" id="KW-1185">Reference proteome</keyword>
<feature type="region of interest" description="Disordered" evidence="1">
    <location>
        <begin position="563"/>
        <end position="598"/>
    </location>
</feature>
<dbReference type="EMBL" id="JARKIB010000347">
    <property type="protein sequence ID" value="KAJ7713254.1"/>
    <property type="molecule type" value="Genomic_DNA"/>
</dbReference>
<organism evidence="2 3">
    <name type="scientific">Mycena metata</name>
    <dbReference type="NCBI Taxonomy" id="1033252"/>
    <lineage>
        <taxon>Eukaryota</taxon>
        <taxon>Fungi</taxon>
        <taxon>Dikarya</taxon>
        <taxon>Basidiomycota</taxon>
        <taxon>Agaricomycotina</taxon>
        <taxon>Agaricomycetes</taxon>
        <taxon>Agaricomycetidae</taxon>
        <taxon>Agaricales</taxon>
        <taxon>Marasmiineae</taxon>
        <taxon>Mycenaceae</taxon>
        <taxon>Mycena</taxon>
    </lineage>
</organism>
<comment type="caution">
    <text evidence="2">The sequence shown here is derived from an EMBL/GenBank/DDBJ whole genome shotgun (WGS) entry which is preliminary data.</text>
</comment>
<evidence type="ECO:0000313" key="2">
    <source>
        <dbReference type="EMBL" id="KAJ7713254.1"/>
    </source>
</evidence>